<evidence type="ECO:0000313" key="1">
    <source>
        <dbReference type="EMBL" id="ALO46400.1"/>
    </source>
</evidence>
<name>A0A0S2KDL2_9GAMM</name>
<dbReference type="AlphaFoldDB" id="A0A0S2KDL2"/>
<keyword evidence="2" id="KW-1185">Reference proteome</keyword>
<gene>
    <name evidence="1" type="ORF">PS2015_1749</name>
</gene>
<protein>
    <recommendedName>
        <fullName evidence="3">Glycosyl transferase family 2</fullName>
    </recommendedName>
</protein>
<accession>A0A0S2KDL2</accession>
<reference evidence="1 2" key="1">
    <citation type="submission" date="2015-11" db="EMBL/GenBank/DDBJ databases">
        <authorList>
            <person name="Zhang Y."/>
            <person name="Guo Z."/>
        </authorList>
    </citation>
    <scope>NUCLEOTIDE SEQUENCE [LARGE SCALE GENOMIC DNA]</scope>
    <source>
        <strain evidence="1 2">KCTC 32221</strain>
    </source>
</reference>
<proteinExistence type="predicted"/>
<sequence>MIPISLLILSWQSHQTLIATLESYRENGLLDITDDKLIFFQQMSAKDIRIAKRYGLQYYGAGHNIGIGAAYRFLAERARHPYILYLQNDFRLIHDLRQDISELTDGIDLLSRYDIDVVLYRSRSRPGEPNWATDNVRGNEQAWQSHLFNSLYWLDHPEQVYPDKIQRNTDKPQFLQTTARHMNYTDNPALYRRDWLLATLGDYFTANDPHDITWPERVIQPWWQTQDFRIAQAEGLFEHVRLDRGDWRRKLLMWPVPLLKATGLYDRLRTLPVVQSLKDKL</sequence>
<dbReference type="RefSeq" id="WP_058021841.1">
    <property type="nucleotide sequence ID" value="NZ_CP013189.1"/>
</dbReference>
<dbReference type="OrthoDB" id="9802640at2"/>
<dbReference type="Proteomes" id="UP000065641">
    <property type="component" value="Chromosome"/>
</dbReference>
<dbReference type="STRING" id="1249552.PS2015_1749"/>
<dbReference type="EMBL" id="CP013189">
    <property type="protein sequence ID" value="ALO46400.1"/>
    <property type="molecule type" value="Genomic_DNA"/>
</dbReference>
<evidence type="ECO:0000313" key="2">
    <source>
        <dbReference type="Proteomes" id="UP000065641"/>
    </source>
</evidence>
<dbReference type="SUPFAM" id="SSF53448">
    <property type="entry name" value="Nucleotide-diphospho-sugar transferases"/>
    <property type="match status" value="1"/>
</dbReference>
<evidence type="ECO:0008006" key="3">
    <source>
        <dbReference type="Google" id="ProtNLM"/>
    </source>
</evidence>
<dbReference type="InterPro" id="IPR029044">
    <property type="entry name" value="Nucleotide-diphossugar_trans"/>
</dbReference>
<organism evidence="1 2">
    <name type="scientific">Pseudohongiella spirulinae</name>
    <dbReference type="NCBI Taxonomy" id="1249552"/>
    <lineage>
        <taxon>Bacteria</taxon>
        <taxon>Pseudomonadati</taxon>
        <taxon>Pseudomonadota</taxon>
        <taxon>Gammaproteobacteria</taxon>
        <taxon>Pseudomonadales</taxon>
        <taxon>Pseudohongiellaceae</taxon>
        <taxon>Pseudohongiella</taxon>
    </lineage>
</organism>
<dbReference type="KEGG" id="pspi:PS2015_1749"/>